<feature type="domain" description="Tyrosine specific protein phosphatases" evidence="7">
    <location>
        <begin position="523"/>
        <end position="598"/>
    </location>
</feature>
<proteinExistence type="inferred from homology"/>
<dbReference type="InterPro" id="IPR000387">
    <property type="entry name" value="Tyr_Pase_dom"/>
</dbReference>
<dbReference type="PRINTS" id="PR00700">
    <property type="entry name" value="PRTYPHPHTASE"/>
</dbReference>
<accession>A0A1W7R9B2</accession>
<dbReference type="AlphaFoldDB" id="A0A1W7R9B2"/>
<dbReference type="SMART" id="SM00404">
    <property type="entry name" value="PTPc_motif"/>
    <property type="match status" value="2"/>
</dbReference>
<dbReference type="InterPro" id="IPR016130">
    <property type="entry name" value="Tyr_Pase_AS"/>
</dbReference>
<evidence type="ECO:0000313" key="8">
    <source>
        <dbReference type="EMBL" id="JAV47736.1"/>
    </source>
</evidence>
<dbReference type="PROSITE" id="PS00383">
    <property type="entry name" value="TYR_PHOSPHATASE_1"/>
    <property type="match status" value="1"/>
</dbReference>
<dbReference type="GO" id="GO:0008045">
    <property type="term" value="P:motor neuron axon guidance"/>
    <property type="evidence" value="ECO:0007669"/>
    <property type="project" value="TreeGrafter"/>
</dbReference>
<evidence type="ECO:0000256" key="5">
    <source>
        <dbReference type="ARBA" id="ARBA00051722"/>
    </source>
</evidence>
<name>A0A1W7R9B2_9SCOR</name>
<evidence type="ECO:0000256" key="4">
    <source>
        <dbReference type="ARBA" id="ARBA00022912"/>
    </source>
</evidence>
<evidence type="ECO:0000259" key="7">
    <source>
        <dbReference type="PROSITE" id="PS50056"/>
    </source>
</evidence>
<dbReference type="PROSITE" id="PS50055">
    <property type="entry name" value="TYR_PHOSPHATASE_PTP"/>
    <property type="match status" value="2"/>
</dbReference>
<sequence length="615" mass="70389">METEPNNNLDQAKTKLVAKTQNGVLCGHVEIQKYDSPPGVEKQNVVKLENLEPYVKSMSECGGFAEQCEMLKTGPLKTSEAGKRPGNKLKNRYSDLLPYDDSRVILQKVKNDPDSDYINASYIDGYNKPKAYICTQGPLDKTIIDFWRMIWQENVCKIVMISNIIENGKKKCDVYWPEAITRYGDITVSLLSEQVFVDYTIRTFHCYKSGKSHSRQLRQYHYTTWPDHTVPPYPLSIVMMLKCMKRYQRNSTAPIVMHCSAGVGRSGTAILLDASLDMIKSEGKVDVLGTLYKMRQQRNIVENCEQYTFVYRALIDYHFGDVTSNTTQGIILYYNKLRMMDNDTKKTGLQTQFEALSKLTPPLSEEKCISALKSENKSKNRSLDILPSEAGRPILKSGTAFTYINAVYVNGYGRADSYVVTQYPLPETINDFWQLVYDVESSVIVALNDFDVNDETSPVPWPESGTTYRGNFRIDHIFMKPSNGGCIRRFKLRKMDGDQKARKIRQYHLKGCKNNELSHPATENFVCMLSKVGRWQHKSRYKPVIVMCFNGCTMSGFYCAASFIRDQIRDQGIVDIFEAVRTVRSNRPSFVQTVNQYRWLYEVGCALISSKRSRC</sequence>
<dbReference type="SMART" id="SM00194">
    <property type="entry name" value="PTPc"/>
    <property type="match status" value="2"/>
</dbReference>
<feature type="domain" description="Tyrosine specific protein phosphatases" evidence="7">
    <location>
        <begin position="235"/>
        <end position="298"/>
    </location>
</feature>
<evidence type="ECO:0000256" key="2">
    <source>
        <dbReference type="ARBA" id="ARBA00013064"/>
    </source>
</evidence>
<dbReference type="Pfam" id="PF00102">
    <property type="entry name" value="Y_phosphatase"/>
    <property type="match status" value="2"/>
</dbReference>
<dbReference type="Gene3D" id="3.90.190.10">
    <property type="entry name" value="Protein tyrosine phosphatase superfamily"/>
    <property type="match status" value="2"/>
</dbReference>
<dbReference type="InterPro" id="IPR029021">
    <property type="entry name" value="Prot-tyrosine_phosphatase-like"/>
</dbReference>
<protein>
    <recommendedName>
        <fullName evidence="2">protein-tyrosine-phosphatase</fullName>
        <ecNumber evidence="2">3.1.3.48</ecNumber>
    </recommendedName>
</protein>
<dbReference type="SUPFAM" id="SSF52799">
    <property type="entry name" value="(Phosphotyrosine protein) phosphatases II"/>
    <property type="match status" value="2"/>
</dbReference>
<dbReference type="EMBL" id="GFAH01000653">
    <property type="protein sequence ID" value="JAV47736.1"/>
    <property type="molecule type" value="Transcribed_RNA"/>
</dbReference>
<dbReference type="PANTHER" id="PTHR19134">
    <property type="entry name" value="RECEPTOR-TYPE TYROSINE-PROTEIN PHOSPHATASE"/>
    <property type="match status" value="1"/>
</dbReference>
<comment type="catalytic activity">
    <reaction evidence="5">
        <text>O-phospho-L-tyrosyl-[protein] + H2O = L-tyrosyl-[protein] + phosphate</text>
        <dbReference type="Rhea" id="RHEA:10684"/>
        <dbReference type="Rhea" id="RHEA-COMP:10136"/>
        <dbReference type="Rhea" id="RHEA-COMP:20101"/>
        <dbReference type="ChEBI" id="CHEBI:15377"/>
        <dbReference type="ChEBI" id="CHEBI:43474"/>
        <dbReference type="ChEBI" id="CHEBI:46858"/>
        <dbReference type="ChEBI" id="CHEBI:61978"/>
        <dbReference type="EC" id="3.1.3.48"/>
    </reaction>
</comment>
<feature type="domain" description="Tyrosine-protein phosphatase" evidence="6">
    <location>
        <begin position="349"/>
        <end position="603"/>
    </location>
</feature>
<dbReference type="PANTHER" id="PTHR19134:SF562">
    <property type="entry name" value="PROTEIN-TYROSINE-PHOSPHATASE"/>
    <property type="match status" value="1"/>
</dbReference>
<comment type="similarity">
    <text evidence="1">Belongs to the protein-tyrosine phosphatase family.</text>
</comment>
<keyword evidence="8" id="KW-0675">Receptor</keyword>
<dbReference type="PROSITE" id="PS50056">
    <property type="entry name" value="TYR_PHOSPHATASE_2"/>
    <property type="match status" value="2"/>
</dbReference>
<dbReference type="EC" id="3.1.3.48" evidence="2"/>
<reference evidence="8" key="1">
    <citation type="submission" date="2016-11" db="EMBL/GenBank/DDBJ databases">
        <title>Venom-gland transcriptomics and venom proteomics of the black-back scorpion (Hadrurus spadix) reveal detectability challenges and an unexplored realm of animal toxin diversity.</title>
        <authorList>
            <person name="Rokyta D.R."/>
            <person name="Ward M.J."/>
        </authorList>
    </citation>
    <scope>NUCLEOTIDE SEQUENCE</scope>
    <source>
        <tissue evidence="8">Venom gland</tissue>
    </source>
</reference>
<dbReference type="InterPro" id="IPR003595">
    <property type="entry name" value="Tyr_Pase_cat"/>
</dbReference>
<keyword evidence="4" id="KW-0904">Protein phosphatase</keyword>
<dbReference type="InterPro" id="IPR000242">
    <property type="entry name" value="PTP_cat"/>
</dbReference>
<evidence type="ECO:0000259" key="6">
    <source>
        <dbReference type="PROSITE" id="PS50055"/>
    </source>
</evidence>
<evidence type="ECO:0000256" key="3">
    <source>
        <dbReference type="ARBA" id="ARBA00022801"/>
    </source>
</evidence>
<dbReference type="GO" id="GO:0004725">
    <property type="term" value="F:protein tyrosine phosphatase activity"/>
    <property type="evidence" value="ECO:0007669"/>
    <property type="project" value="UniProtKB-EC"/>
</dbReference>
<dbReference type="InterPro" id="IPR050348">
    <property type="entry name" value="Protein-Tyr_Phosphatase"/>
</dbReference>
<organism evidence="8">
    <name type="scientific">Hadrurus spadix</name>
    <dbReference type="NCBI Taxonomy" id="141984"/>
    <lineage>
        <taxon>Eukaryota</taxon>
        <taxon>Metazoa</taxon>
        <taxon>Ecdysozoa</taxon>
        <taxon>Arthropoda</taxon>
        <taxon>Chelicerata</taxon>
        <taxon>Arachnida</taxon>
        <taxon>Scorpiones</taxon>
        <taxon>Iurida</taxon>
        <taxon>Iuroidea</taxon>
        <taxon>Hadrurus</taxon>
    </lineage>
</organism>
<evidence type="ECO:0000256" key="1">
    <source>
        <dbReference type="ARBA" id="ARBA00009580"/>
    </source>
</evidence>
<feature type="domain" description="Tyrosine-protein phosphatase" evidence="6">
    <location>
        <begin position="64"/>
        <end position="317"/>
    </location>
</feature>
<dbReference type="FunFam" id="3.90.190.10:FF:000102">
    <property type="entry name" value="Receptor-type tyrosine-protein phosphatase"/>
    <property type="match status" value="2"/>
</dbReference>
<keyword evidence="3" id="KW-0378">Hydrolase</keyword>